<reference evidence="2" key="1">
    <citation type="journal article" date="2014" name="Int. J. Syst. Evol. Microbiol.">
        <title>Complete genome sequence of Corynebacterium casei LMG S-19264T (=DSM 44701T), isolated from a smear-ripened cheese.</title>
        <authorList>
            <consortium name="US DOE Joint Genome Institute (JGI-PGF)"/>
            <person name="Walter F."/>
            <person name="Albersmeier A."/>
            <person name="Kalinowski J."/>
            <person name="Ruckert C."/>
        </authorList>
    </citation>
    <scope>NUCLEOTIDE SEQUENCE</scope>
    <source>
        <strain evidence="2">KCTC 42651</strain>
    </source>
</reference>
<dbReference type="GO" id="GO:0016747">
    <property type="term" value="F:acyltransferase activity, transferring groups other than amino-acyl groups"/>
    <property type="evidence" value="ECO:0007669"/>
    <property type="project" value="InterPro"/>
</dbReference>
<dbReference type="SUPFAM" id="SSF55729">
    <property type="entry name" value="Acyl-CoA N-acyltransferases (Nat)"/>
    <property type="match status" value="1"/>
</dbReference>
<dbReference type="PROSITE" id="PS51186">
    <property type="entry name" value="GNAT"/>
    <property type="match status" value="1"/>
</dbReference>
<dbReference type="AlphaFoldDB" id="A0A919CRB8"/>
<dbReference type="Pfam" id="PF00583">
    <property type="entry name" value="Acetyltransf_1"/>
    <property type="match status" value="1"/>
</dbReference>
<dbReference type="InterPro" id="IPR000182">
    <property type="entry name" value="GNAT_dom"/>
</dbReference>
<dbReference type="Gene3D" id="3.40.630.30">
    <property type="match status" value="1"/>
</dbReference>
<dbReference type="Proteomes" id="UP000630353">
    <property type="component" value="Unassembled WGS sequence"/>
</dbReference>
<feature type="domain" description="N-acetyltransferase" evidence="1">
    <location>
        <begin position="15"/>
        <end position="169"/>
    </location>
</feature>
<proteinExistence type="predicted"/>
<comment type="caution">
    <text evidence="2">The sequence shown here is derived from an EMBL/GenBank/DDBJ whole genome shotgun (WGS) entry which is preliminary data.</text>
</comment>
<evidence type="ECO:0000313" key="3">
    <source>
        <dbReference type="Proteomes" id="UP000630353"/>
    </source>
</evidence>
<dbReference type="EMBL" id="BMZS01000010">
    <property type="protein sequence ID" value="GHD58507.1"/>
    <property type="molecule type" value="Genomic_DNA"/>
</dbReference>
<reference evidence="2" key="2">
    <citation type="submission" date="2020-09" db="EMBL/GenBank/DDBJ databases">
        <authorList>
            <person name="Sun Q."/>
            <person name="Kim S."/>
        </authorList>
    </citation>
    <scope>NUCLEOTIDE SEQUENCE</scope>
    <source>
        <strain evidence="2">KCTC 42651</strain>
    </source>
</reference>
<name>A0A919CRB8_9PROT</name>
<accession>A0A919CRB8</accession>
<sequence>MIANLGTIMDQRGTVTIRHGLRQDVARVYDVYADAIEMIRESGVPIRRRPRHDIDRLCELSLGADFLRIAEGEGGGGVVGFSVSTRREGWLHLEEIGVLRAWQRRGIGSALLRVLIKDCLDIDCVGITLTTDRLLPFNAPLYRQFGFREPGREAPRHLRDLLRHERALGLDPHRRVGMLLRKSEVAPEALSAWSPVVAAPNGERRTKSG</sequence>
<evidence type="ECO:0000259" key="1">
    <source>
        <dbReference type="PROSITE" id="PS51186"/>
    </source>
</evidence>
<gene>
    <name evidence="2" type="ORF">GCM10017083_41570</name>
</gene>
<organism evidence="2 3">
    <name type="scientific">Thalassobaculum fulvum</name>
    <dbReference type="NCBI Taxonomy" id="1633335"/>
    <lineage>
        <taxon>Bacteria</taxon>
        <taxon>Pseudomonadati</taxon>
        <taxon>Pseudomonadota</taxon>
        <taxon>Alphaproteobacteria</taxon>
        <taxon>Rhodospirillales</taxon>
        <taxon>Thalassobaculaceae</taxon>
        <taxon>Thalassobaculum</taxon>
    </lineage>
</organism>
<keyword evidence="3" id="KW-1185">Reference proteome</keyword>
<evidence type="ECO:0000313" key="2">
    <source>
        <dbReference type="EMBL" id="GHD58507.1"/>
    </source>
</evidence>
<dbReference type="InterPro" id="IPR016181">
    <property type="entry name" value="Acyl_CoA_acyltransferase"/>
</dbReference>
<dbReference type="CDD" id="cd04301">
    <property type="entry name" value="NAT_SF"/>
    <property type="match status" value="1"/>
</dbReference>
<protein>
    <recommendedName>
        <fullName evidence="1">N-acetyltransferase domain-containing protein</fullName>
    </recommendedName>
</protein>